<dbReference type="EMBL" id="CP036434">
    <property type="protein sequence ID" value="QDV08097.1"/>
    <property type="molecule type" value="Genomic_DNA"/>
</dbReference>
<dbReference type="RefSeq" id="WP_145200159.1">
    <property type="nucleotide sequence ID" value="NZ_CP036434.1"/>
</dbReference>
<evidence type="ECO:0000313" key="3">
    <source>
        <dbReference type="Proteomes" id="UP000320390"/>
    </source>
</evidence>
<protein>
    <submittedName>
        <fullName evidence="2">F0F1-ATPase subunit (ATPase_gene1)</fullName>
    </submittedName>
</protein>
<sequence length="112" mass="12039">MSDPSPKKLPGPRQGLAAEVDAMARRKLRARRDGTGAWLGLGTMGVIGWSVVVPTLLGATLGLWLDRHHGGSRSWTLTLLVGGLVLGCANAWHWVSSEQVAMHEDQESDDDV</sequence>
<dbReference type="NCBIfam" id="TIGR02230">
    <property type="entry name" value="ATPase_gene1"/>
    <property type="match status" value="1"/>
</dbReference>
<keyword evidence="3" id="KW-1185">Reference proteome</keyword>
<name>A0A518EVI8_9BACT</name>
<feature type="transmembrane region" description="Helical" evidence="1">
    <location>
        <begin position="37"/>
        <end position="65"/>
    </location>
</feature>
<dbReference type="Proteomes" id="UP000320390">
    <property type="component" value="Chromosome"/>
</dbReference>
<organism evidence="2 3">
    <name type="scientific">Saltatorellus ferox</name>
    <dbReference type="NCBI Taxonomy" id="2528018"/>
    <lineage>
        <taxon>Bacteria</taxon>
        <taxon>Pseudomonadati</taxon>
        <taxon>Planctomycetota</taxon>
        <taxon>Planctomycetia</taxon>
        <taxon>Planctomycetia incertae sedis</taxon>
        <taxon>Saltatorellus</taxon>
    </lineage>
</organism>
<evidence type="ECO:0000256" key="1">
    <source>
        <dbReference type="SAM" id="Phobius"/>
    </source>
</evidence>
<dbReference type="AlphaFoldDB" id="A0A518EVI8"/>
<reference evidence="2 3" key="1">
    <citation type="submission" date="2019-02" db="EMBL/GenBank/DDBJ databases">
        <title>Deep-cultivation of Planctomycetes and their phenomic and genomic characterization uncovers novel biology.</title>
        <authorList>
            <person name="Wiegand S."/>
            <person name="Jogler M."/>
            <person name="Boedeker C."/>
            <person name="Pinto D."/>
            <person name="Vollmers J."/>
            <person name="Rivas-Marin E."/>
            <person name="Kohn T."/>
            <person name="Peeters S.H."/>
            <person name="Heuer A."/>
            <person name="Rast P."/>
            <person name="Oberbeckmann S."/>
            <person name="Bunk B."/>
            <person name="Jeske O."/>
            <person name="Meyerdierks A."/>
            <person name="Storesund J.E."/>
            <person name="Kallscheuer N."/>
            <person name="Luecker S."/>
            <person name="Lage O.M."/>
            <person name="Pohl T."/>
            <person name="Merkel B.J."/>
            <person name="Hornburger P."/>
            <person name="Mueller R.-W."/>
            <person name="Bruemmer F."/>
            <person name="Labrenz M."/>
            <person name="Spormann A.M."/>
            <person name="Op den Camp H."/>
            <person name="Overmann J."/>
            <person name="Amann R."/>
            <person name="Jetten M.S.M."/>
            <person name="Mascher T."/>
            <person name="Medema M.H."/>
            <person name="Devos D.P."/>
            <person name="Kaster A.-K."/>
            <person name="Ovreas L."/>
            <person name="Rohde M."/>
            <person name="Galperin M.Y."/>
            <person name="Jogler C."/>
        </authorList>
    </citation>
    <scope>NUCLEOTIDE SEQUENCE [LARGE SCALE GENOMIC DNA]</scope>
    <source>
        <strain evidence="2 3">Poly30</strain>
    </source>
</reference>
<keyword evidence="1" id="KW-1133">Transmembrane helix</keyword>
<keyword evidence="1" id="KW-0472">Membrane</keyword>
<dbReference type="Pfam" id="PF09527">
    <property type="entry name" value="ATPase_gene1"/>
    <property type="match status" value="1"/>
</dbReference>
<dbReference type="OrthoDB" id="466056at2"/>
<feature type="transmembrane region" description="Helical" evidence="1">
    <location>
        <begin position="77"/>
        <end position="95"/>
    </location>
</feature>
<keyword evidence="1" id="KW-0812">Transmembrane</keyword>
<gene>
    <name evidence="2" type="ORF">Poly30_36330</name>
</gene>
<dbReference type="InterPro" id="IPR011744">
    <property type="entry name" value="ATPase_gene1"/>
</dbReference>
<evidence type="ECO:0000313" key="2">
    <source>
        <dbReference type="EMBL" id="QDV08097.1"/>
    </source>
</evidence>
<accession>A0A518EVI8</accession>
<dbReference type="InterPro" id="IPR032820">
    <property type="entry name" value="ATPase_put"/>
</dbReference>
<proteinExistence type="predicted"/>